<dbReference type="Pfam" id="PF01030">
    <property type="entry name" value="Recep_L_domain"/>
    <property type="match status" value="1"/>
</dbReference>
<evidence type="ECO:0000313" key="2">
    <source>
        <dbReference type="EMBL" id="PIO56628.1"/>
    </source>
</evidence>
<dbReference type="Gene3D" id="3.80.20.20">
    <property type="entry name" value="Receptor L-domain"/>
    <property type="match status" value="1"/>
</dbReference>
<protein>
    <recommendedName>
        <fullName evidence="1">Receptor L-domain domain-containing protein</fullName>
    </recommendedName>
</protein>
<dbReference type="EMBL" id="KZ374080">
    <property type="protein sequence ID" value="PIO56628.1"/>
    <property type="molecule type" value="Genomic_DNA"/>
</dbReference>
<reference evidence="2 3" key="1">
    <citation type="submission" date="2015-09" db="EMBL/GenBank/DDBJ databases">
        <title>Draft genome of the parasitic nematode Teladorsagia circumcincta isolate WARC Sus (inbred).</title>
        <authorList>
            <person name="Mitreva M."/>
        </authorList>
    </citation>
    <scope>NUCLEOTIDE SEQUENCE [LARGE SCALE GENOMIC DNA]</scope>
    <source>
        <strain evidence="2 3">S</strain>
    </source>
</reference>
<feature type="non-terminal residue" evidence="2">
    <location>
        <position position="112"/>
    </location>
</feature>
<evidence type="ECO:0000313" key="3">
    <source>
        <dbReference type="Proteomes" id="UP000230423"/>
    </source>
</evidence>
<dbReference type="SUPFAM" id="SSF52058">
    <property type="entry name" value="L domain-like"/>
    <property type="match status" value="1"/>
</dbReference>
<dbReference type="Proteomes" id="UP000230423">
    <property type="component" value="Unassembled WGS sequence"/>
</dbReference>
<gene>
    <name evidence="2" type="ORF">TELCIR_21972</name>
</gene>
<accession>A0A2G9TFG3</accession>
<sequence length="112" mass="13000">YAMSIFENSNLQKLFPPENRLVIDTGSVQFQNNRMLCYFRIKELMVKLGREHEMSEEDQSLSYYSNGDKAICEESSFNLTVVESAVSQTAFTLRWPALNTSDIDHRKFLGYD</sequence>
<dbReference type="OrthoDB" id="546826at2759"/>
<name>A0A2G9TFG3_TELCI</name>
<keyword evidence="3" id="KW-1185">Reference proteome</keyword>
<proteinExistence type="predicted"/>
<feature type="non-terminal residue" evidence="2">
    <location>
        <position position="1"/>
    </location>
</feature>
<organism evidence="2 3">
    <name type="scientific">Teladorsagia circumcincta</name>
    <name type="common">Brown stomach worm</name>
    <name type="synonym">Ostertagia circumcincta</name>
    <dbReference type="NCBI Taxonomy" id="45464"/>
    <lineage>
        <taxon>Eukaryota</taxon>
        <taxon>Metazoa</taxon>
        <taxon>Ecdysozoa</taxon>
        <taxon>Nematoda</taxon>
        <taxon>Chromadorea</taxon>
        <taxon>Rhabditida</taxon>
        <taxon>Rhabditina</taxon>
        <taxon>Rhabditomorpha</taxon>
        <taxon>Strongyloidea</taxon>
        <taxon>Trichostrongylidae</taxon>
        <taxon>Teladorsagia</taxon>
    </lineage>
</organism>
<evidence type="ECO:0000259" key="1">
    <source>
        <dbReference type="Pfam" id="PF01030"/>
    </source>
</evidence>
<dbReference type="InterPro" id="IPR036941">
    <property type="entry name" value="Rcpt_L-dom_sf"/>
</dbReference>
<feature type="domain" description="Receptor L-domain" evidence="1">
    <location>
        <begin position="1"/>
        <end position="42"/>
    </location>
</feature>
<dbReference type="AlphaFoldDB" id="A0A2G9TFG3"/>
<dbReference type="InterPro" id="IPR000494">
    <property type="entry name" value="Rcpt_L-dom"/>
</dbReference>